<dbReference type="GO" id="GO:0004523">
    <property type="term" value="F:RNA-DNA hybrid ribonuclease activity"/>
    <property type="evidence" value="ECO:0007669"/>
    <property type="project" value="InterPro"/>
</dbReference>
<dbReference type="PANTHER" id="PTHR33116">
    <property type="entry name" value="REVERSE TRANSCRIPTASE ZINC-BINDING DOMAIN-CONTAINING PROTEIN-RELATED-RELATED"/>
    <property type="match status" value="1"/>
</dbReference>
<dbReference type="InterPro" id="IPR026960">
    <property type="entry name" value="RVT-Znf"/>
</dbReference>
<feature type="domain" description="RNase H type-1" evidence="1">
    <location>
        <begin position="409"/>
        <end position="525"/>
    </location>
</feature>
<dbReference type="GO" id="GO:0003676">
    <property type="term" value="F:nucleic acid binding"/>
    <property type="evidence" value="ECO:0007669"/>
    <property type="project" value="InterPro"/>
</dbReference>
<dbReference type="SUPFAM" id="SSF53098">
    <property type="entry name" value="Ribonuclease H-like"/>
    <property type="match status" value="1"/>
</dbReference>
<dbReference type="InterPro" id="IPR012337">
    <property type="entry name" value="RNaseH-like_sf"/>
</dbReference>
<evidence type="ECO:0000313" key="3">
    <source>
        <dbReference type="EnsemblPlants" id="Kaladp0096s0135.1.v1.1"/>
    </source>
</evidence>
<feature type="domain" description="Reverse transcriptase zinc-binding" evidence="2">
    <location>
        <begin position="262"/>
        <end position="329"/>
    </location>
</feature>
<name>A0A7N0V1C9_KALFE</name>
<dbReference type="OMA" id="KWANSHA"/>
<dbReference type="Gramene" id="Kaladp0096s0135.1.v1.1">
    <property type="protein sequence ID" value="Kaladp0096s0135.1.v1.1"/>
    <property type="gene ID" value="Kaladp0096s0135.v1.1"/>
</dbReference>
<evidence type="ECO:0000313" key="4">
    <source>
        <dbReference type="Proteomes" id="UP000594263"/>
    </source>
</evidence>
<dbReference type="AlphaFoldDB" id="A0A7N0V1C9"/>
<keyword evidence="4" id="KW-1185">Reference proteome</keyword>
<dbReference type="Pfam" id="PF13456">
    <property type="entry name" value="RVT_3"/>
    <property type="match status" value="1"/>
</dbReference>
<sequence length="575" mass="64478">MYWRHFVEPGSGRPKIEYFDDLVSRIRSRVKGWLGKLISFGGRITLIQSVLTASTIHILASSPVPRIVLQCIASLLASFLWNAGQERRHHWVRWSAICRPSNEGGLGLRSLSQIMEGLRAKLAWRFWEQDSMWARFMASKYGHPSGTSALPSSGSALWSRIQPLVLLLRSRVVWILGSGMLKISHMFLDKDFSIDLAGFSVKDIMEDPGKLSRCPEDVQESLSQVRLKEGSKDRLVWSDSASGRFSPAGFLAAIYPAQGGRDFEWLWVPWLPRKIGGFLWRLLNNAIPVDTRIQGQGIPLCSKCRCCNLPVCETVDHLFITSDIARSVWIPMARRQTSGYIFILVEVVMASVRPSEAWMVRLLPQFMVKRPLSREDSLAIESLRLPVLPSPIGRVRWIAWDPGPGLTLNVDGSSGLKGASGVGVVRGVSGEPKLLFATRFSDSYSSVAAEFGAALEGFRLAREHGLQVMEMQSDSKVLVDALRGEGDCPWSCEYVFRDILKEMNGVRVVHLLREANRVADRLASFGLDAGSLVAVSPQMFSLEVREALRWDSLRFSHLGRSFLARRNEDEREIHM</sequence>
<dbReference type="Pfam" id="PF13966">
    <property type="entry name" value="zf-RVT"/>
    <property type="match status" value="1"/>
</dbReference>
<reference evidence="3" key="1">
    <citation type="submission" date="2021-01" db="UniProtKB">
        <authorList>
            <consortium name="EnsemblPlants"/>
        </authorList>
    </citation>
    <scope>IDENTIFICATION</scope>
</reference>
<dbReference type="InterPro" id="IPR036397">
    <property type="entry name" value="RNaseH_sf"/>
</dbReference>
<dbReference type="Proteomes" id="UP000594263">
    <property type="component" value="Unplaced"/>
</dbReference>
<protein>
    <recommendedName>
        <fullName evidence="5">RNase H type-1 domain-containing protein</fullName>
    </recommendedName>
</protein>
<evidence type="ECO:0000259" key="1">
    <source>
        <dbReference type="Pfam" id="PF13456"/>
    </source>
</evidence>
<dbReference type="InterPro" id="IPR002156">
    <property type="entry name" value="RNaseH_domain"/>
</dbReference>
<organism evidence="3 4">
    <name type="scientific">Kalanchoe fedtschenkoi</name>
    <name type="common">Lavender scallops</name>
    <name type="synonym">South American air plant</name>
    <dbReference type="NCBI Taxonomy" id="63787"/>
    <lineage>
        <taxon>Eukaryota</taxon>
        <taxon>Viridiplantae</taxon>
        <taxon>Streptophyta</taxon>
        <taxon>Embryophyta</taxon>
        <taxon>Tracheophyta</taxon>
        <taxon>Spermatophyta</taxon>
        <taxon>Magnoliopsida</taxon>
        <taxon>eudicotyledons</taxon>
        <taxon>Gunneridae</taxon>
        <taxon>Pentapetalae</taxon>
        <taxon>Saxifragales</taxon>
        <taxon>Crassulaceae</taxon>
        <taxon>Kalanchoe</taxon>
    </lineage>
</organism>
<evidence type="ECO:0008006" key="5">
    <source>
        <dbReference type="Google" id="ProtNLM"/>
    </source>
</evidence>
<accession>A0A7N0V1C9</accession>
<dbReference type="Gene3D" id="3.30.420.10">
    <property type="entry name" value="Ribonuclease H-like superfamily/Ribonuclease H"/>
    <property type="match status" value="1"/>
</dbReference>
<proteinExistence type="predicted"/>
<dbReference type="EnsemblPlants" id="Kaladp0096s0135.1.v1.1">
    <property type="protein sequence ID" value="Kaladp0096s0135.1.v1.1"/>
    <property type="gene ID" value="Kaladp0096s0135.v1.1"/>
</dbReference>
<dbReference type="PANTHER" id="PTHR33116:SF78">
    <property type="entry name" value="OS12G0587133 PROTEIN"/>
    <property type="match status" value="1"/>
</dbReference>
<dbReference type="InterPro" id="IPR044730">
    <property type="entry name" value="RNase_H-like_dom_plant"/>
</dbReference>
<evidence type="ECO:0000259" key="2">
    <source>
        <dbReference type="Pfam" id="PF13966"/>
    </source>
</evidence>
<dbReference type="CDD" id="cd06222">
    <property type="entry name" value="RNase_H_like"/>
    <property type="match status" value="1"/>
</dbReference>